<feature type="signal peptide" evidence="2">
    <location>
        <begin position="1"/>
        <end position="20"/>
    </location>
</feature>
<evidence type="ECO:0000313" key="4">
    <source>
        <dbReference type="Proteomes" id="UP000003639"/>
    </source>
</evidence>
<dbReference type="eggNOG" id="ENOG502ZI32">
    <property type="taxonomic scope" value="Bacteria"/>
</dbReference>
<organism evidence="3 4">
    <name type="scientific">Pseudoflavonifractor capillosus ATCC 29799</name>
    <dbReference type="NCBI Taxonomy" id="411467"/>
    <lineage>
        <taxon>Bacteria</taxon>
        <taxon>Bacillati</taxon>
        <taxon>Bacillota</taxon>
        <taxon>Clostridia</taxon>
        <taxon>Eubacteriales</taxon>
        <taxon>Oscillospiraceae</taxon>
        <taxon>Pseudoflavonifractor</taxon>
    </lineage>
</organism>
<keyword evidence="2" id="KW-0732">Signal</keyword>
<proteinExistence type="predicted"/>
<dbReference type="STRING" id="411467.BACCAP_00419"/>
<name>A6NQE9_9FIRM</name>
<keyword evidence="4" id="KW-1185">Reference proteome</keyword>
<protein>
    <recommendedName>
        <fullName evidence="5">DUF3298 domain-containing protein</fullName>
    </recommendedName>
</protein>
<dbReference type="AlphaFoldDB" id="A6NQE9"/>
<dbReference type="EMBL" id="AAXG02000004">
    <property type="protein sequence ID" value="EDN01754.1"/>
    <property type="molecule type" value="Genomic_DNA"/>
</dbReference>
<evidence type="ECO:0000256" key="1">
    <source>
        <dbReference type="SAM" id="MobiDB-lite"/>
    </source>
</evidence>
<feature type="compositionally biased region" description="Low complexity" evidence="1">
    <location>
        <begin position="24"/>
        <end position="58"/>
    </location>
</feature>
<dbReference type="OrthoDB" id="5637at2"/>
<evidence type="ECO:0000313" key="3">
    <source>
        <dbReference type="EMBL" id="EDN01754.1"/>
    </source>
</evidence>
<evidence type="ECO:0000256" key="2">
    <source>
        <dbReference type="SAM" id="SignalP"/>
    </source>
</evidence>
<dbReference type="Gene3D" id="3.30.565.40">
    <property type="entry name" value="Fervidobacterium nodosum Rt17-B1 like"/>
    <property type="match status" value="1"/>
</dbReference>
<feature type="region of interest" description="Disordered" evidence="1">
    <location>
        <begin position="24"/>
        <end position="65"/>
    </location>
</feature>
<dbReference type="PROSITE" id="PS51257">
    <property type="entry name" value="PROKAR_LIPOPROTEIN"/>
    <property type="match status" value="1"/>
</dbReference>
<comment type="caution">
    <text evidence="3">The sequence shown here is derived from an EMBL/GenBank/DDBJ whole genome shotgun (WGS) entry which is preliminary data.</text>
</comment>
<accession>A6NQE9</accession>
<sequence length="266" mass="28937">MKRLYLALFLGMTLVLSACGAGNQAAAGGQASPTPSPTEELSEPSVPAAAQPAENQAQKIAQTDSAEYTIERQDRSVSNKDGSTSLSRYYDLVRLTGDTPEIQAINDSLNGHCDEFFKENSGDVPLEKRADDLWLNTMDAAVTQNGDGLLSVNMTRTWYMGGVANTDYQGYTYDLSTGEEVGLADLTSQNHDTLATTLREIVKAYMVSHPEVDWWDDAADIVDSRSLEDMIFWVNSGEIVLCFSTYDLSPGAYGPVIIPTGVMVEH</sequence>
<gene>
    <name evidence="3" type="ORF">BACCAP_00419</name>
</gene>
<reference evidence="3 4" key="2">
    <citation type="submission" date="2007-06" db="EMBL/GenBank/DDBJ databases">
        <title>Draft genome sequence of Pseudoflavonifractor capillosus ATCC 29799.</title>
        <authorList>
            <person name="Sudarsanam P."/>
            <person name="Ley R."/>
            <person name="Guruge J."/>
            <person name="Turnbaugh P.J."/>
            <person name="Mahowald M."/>
            <person name="Liep D."/>
            <person name="Gordon J."/>
        </authorList>
    </citation>
    <scope>NUCLEOTIDE SEQUENCE [LARGE SCALE GENOMIC DNA]</scope>
    <source>
        <strain evidence="3 4">ATCC 29799</strain>
    </source>
</reference>
<dbReference type="Proteomes" id="UP000003639">
    <property type="component" value="Unassembled WGS sequence"/>
</dbReference>
<evidence type="ECO:0008006" key="5">
    <source>
        <dbReference type="Google" id="ProtNLM"/>
    </source>
</evidence>
<reference evidence="3 4" key="1">
    <citation type="submission" date="2007-04" db="EMBL/GenBank/DDBJ databases">
        <authorList>
            <person name="Fulton L."/>
            <person name="Clifton S."/>
            <person name="Fulton B."/>
            <person name="Xu J."/>
            <person name="Minx P."/>
            <person name="Pepin K.H."/>
            <person name="Johnson M."/>
            <person name="Thiruvilangam P."/>
            <person name="Bhonagiri V."/>
            <person name="Nash W.E."/>
            <person name="Mardis E.R."/>
            <person name="Wilson R.K."/>
        </authorList>
    </citation>
    <scope>NUCLEOTIDE SEQUENCE [LARGE SCALE GENOMIC DNA]</scope>
    <source>
        <strain evidence="3 4">ATCC 29799</strain>
    </source>
</reference>
<dbReference type="RefSeq" id="WP_006570976.1">
    <property type="nucleotide sequence ID" value="NZ_AAXG02000004.1"/>
</dbReference>
<feature type="chain" id="PRO_5039263497" description="DUF3298 domain-containing protein" evidence="2">
    <location>
        <begin position="21"/>
        <end position="266"/>
    </location>
</feature>